<reference evidence="2" key="7">
    <citation type="submission" date="2012-08" db="EMBL/GenBank/DDBJ databases">
        <title>Oryza sativa nipponbare(GA3) genomic DNA, chromosome 1.</title>
        <authorList>
            <consortium name="IRGSP(International Rice Genome Sequencing Project)"/>
        </authorList>
    </citation>
    <scope>NUCLEOTIDE SEQUENCE</scope>
</reference>
<name>B7F318_ORYSJ</name>
<proteinExistence type="predicted"/>
<reference evidence="2" key="3">
    <citation type="journal article" date="2006" name="Nucleic Acids Res.">
        <title>The Rice Annotation Project Database (RAP-DB): hub for Oryza sativa ssp. japonica genome information.</title>
        <authorList>
            <person name="Ohyanagi H."/>
            <person name="Tanaka T."/>
            <person name="Sakai H."/>
            <person name="Shigemoto Y."/>
            <person name="Yamaguchi K."/>
            <person name="Habara T."/>
            <person name="Fujii Y."/>
            <person name="Antonio B.A."/>
            <person name="Nagamura Y."/>
            <person name="Imanishi T."/>
            <person name="Ikeo K."/>
            <person name="Itoh T."/>
            <person name="Gojobori T."/>
            <person name="Sasaki T."/>
        </authorList>
    </citation>
    <scope>NUCLEOTIDE SEQUENCE</scope>
</reference>
<dbReference type="Proteomes" id="UP000000763">
    <property type="component" value="Chromosome 1"/>
</dbReference>
<organism evidence="1 3">
    <name type="scientific">Oryza sativa subsp. japonica</name>
    <name type="common">Rice</name>
    <dbReference type="NCBI Taxonomy" id="39947"/>
    <lineage>
        <taxon>Eukaryota</taxon>
        <taxon>Viridiplantae</taxon>
        <taxon>Streptophyta</taxon>
        <taxon>Embryophyta</taxon>
        <taxon>Tracheophyta</taxon>
        <taxon>Spermatophyta</taxon>
        <taxon>Magnoliopsida</taxon>
        <taxon>Liliopsida</taxon>
        <taxon>Poales</taxon>
        <taxon>Poaceae</taxon>
        <taxon>BOP clade</taxon>
        <taxon>Oryzoideae</taxon>
        <taxon>Oryzeae</taxon>
        <taxon>Oryzinae</taxon>
        <taxon>Oryza</taxon>
        <taxon>Oryza sativa</taxon>
    </lineage>
</organism>
<dbReference type="EMBL" id="AP008207">
    <property type="protein sequence ID" value="BAH91029.1"/>
    <property type="molecule type" value="Genomic_DNA"/>
</dbReference>
<dbReference type="KEGG" id="dosa:Os01g0310600"/>
<reference evidence="3" key="6">
    <citation type="journal article" date="2008" name="Nucleic Acids Res.">
        <title>The rice annotation project database (RAP-DB): 2008 update.</title>
        <authorList>
            <consortium name="The rice annotation project (RAP)"/>
        </authorList>
    </citation>
    <scope>GENOME REANNOTATION</scope>
    <source>
        <strain evidence="3">cv. Nipponbare</strain>
    </source>
</reference>
<evidence type="ECO:0000313" key="1">
    <source>
        <dbReference type="EMBL" id="BAD45597.1"/>
    </source>
</evidence>
<gene>
    <name evidence="2" type="ordered locus">Os01g0310600</name>
    <name evidence="1" type="ORF">P0551A11.22</name>
</gene>
<evidence type="ECO:0000313" key="2">
    <source>
        <dbReference type="EMBL" id="BAH91029.1"/>
    </source>
</evidence>
<evidence type="ECO:0000313" key="3">
    <source>
        <dbReference type="Proteomes" id="UP000000763"/>
    </source>
</evidence>
<reference evidence="2" key="5">
    <citation type="journal article" date="2008" name="Nucleic Acids Res.">
        <title>The Rice Annotation Project Database (RAP-DB): 2008 update.</title>
        <authorList>
            <consortium name="The Rice Annotation Project (RAP)"/>
            <person name="Tanaka T."/>
            <person name="Antonio B.A."/>
            <person name="Kikuchi S."/>
            <person name="Matsumoto T."/>
            <person name="Nagamura Y."/>
            <person name="Numa H."/>
            <person name="Sakai H."/>
            <person name="Wu J."/>
            <person name="Itoh T."/>
            <person name="Sasaki T."/>
            <person name="Aono R."/>
            <person name="Fujii Y."/>
            <person name="Habara T."/>
            <person name="Harada E."/>
            <person name="Kanno M."/>
            <person name="Kawahara Y."/>
            <person name="Kawashima H."/>
            <person name="Kubooka H."/>
            <person name="Matsuya A."/>
            <person name="Nakaoka H."/>
            <person name="Saichi N."/>
            <person name="Sanbonmatsu R."/>
            <person name="Sato Y."/>
            <person name="Shinso Y."/>
            <person name="Suzuki M."/>
            <person name="Takeda J."/>
            <person name="Tanino M."/>
            <person name="Todokoro F."/>
            <person name="Yamaguchi K."/>
            <person name="Yamamoto N."/>
            <person name="Yamasaki C."/>
            <person name="Imanishi T."/>
            <person name="Okido T."/>
            <person name="Tada M."/>
            <person name="Ikeo K."/>
            <person name="Tateno Y."/>
            <person name="Gojobori T."/>
            <person name="Lin Y.C."/>
            <person name="Wei F.J."/>
            <person name="Hsing Y.I."/>
            <person name="Zhao Q."/>
            <person name="Han B."/>
            <person name="Kramer M.R."/>
            <person name="McCombie R.W."/>
            <person name="Lonsdale D."/>
            <person name="O'Donovan C.C."/>
            <person name="Whitfield E.J."/>
            <person name="Apweiler R."/>
            <person name="Koyanagi K.O."/>
            <person name="Khurana J.P."/>
            <person name="Raghuvanshi S."/>
            <person name="Singh N.K."/>
            <person name="Tyagi A.K."/>
            <person name="Haberer G."/>
            <person name="Fujisawa M."/>
            <person name="Hosokawa S."/>
            <person name="Ito Y."/>
            <person name="Ikawa H."/>
            <person name="Shibata M."/>
            <person name="Yamamoto M."/>
            <person name="Bruskiewich R.M."/>
            <person name="Hoen D.R."/>
            <person name="Bureau TE."/>
            <person name="Namiki N."/>
            <person name="Ohyanagi H."/>
            <person name="Sakai Y."/>
            <person name="Nobushima S."/>
            <person name="Sakata K."/>
            <person name="Barrero R.A."/>
            <person name="Sato Y."/>
            <person name="Souvorov A."/>
            <person name="Smith-White B."/>
            <person name="Tatusova T."/>
            <person name="An S."/>
            <person name="An G."/>
            <person name="OOta S."/>
            <person name="Fuks G."/>
            <person name="Messing J."/>
            <person name="Christie K.R."/>
            <person name="Lieberherr D."/>
            <person name="Kim H."/>
            <person name="Zuccolo A."/>
            <person name="Wing R.A."/>
            <person name="Nobuta K."/>
            <person name="Green P.J."/>
            <person name="Lu C."/>
            <person name="Meyers BC."/>
            <person name="Chaparro C."/>
            <person name="Piegu B."/>
            <person name="Panaud O."/>
            <person name="Echeverria M."/>
        </authorList>
    </citation>
    <scope>NUCLEOTIDE SEQUENCE</scope>
</reference>
<reference evidence="2" key="8">
    <citation type="submission" date="2012-08" db="EMBL/GenBank/DDBJ databases">
        <title>The Second Rice Annotation Project Meeting (RAP2).</title>
        <authorList>
            <consortium name="The Rice Annotation Project (RAP)"/>
        </authorList>
    </citation>
    <scope>NUCLEOTIDE SEQUENCE</scope>
</reference>
<dbReference type="EMBL" id="AP003934">
    <property type="protein sequence ID" value="BAD45597.1"/>
    <property type="molecule type" value="Genomic_DNA"/>
</dbReference>
<accession>B7F318</accession>
<reference evidence="2" key="4">
    <citation type="journal article" date="2007" name="Genome Res.">
        <title>Curated Genome Annotation of Oryza sativa ssp. japonica and Comparative Genome Analysis with Arabidopsis thaliana.</title>
        <authorList>
            <consortium name="The Rice Annotation Project (RAP)"/>
            <person name="Itoh T."/>
            <person name="Tanaka T."/>
            <person name="Barrero R.A."/>
            <person name="Yamasaki C."/>
            <person name="Fujii Y."/>
            <person name="Hilton P.B."/>
            <person name="Antonio B.A."/>
            <person name="Aono H."/>
            <person name="Apweiler R."/>
            <person name="Bruskiewich R."/>
            <person name="Bureau T."/>
            <person name="Burr F."/>
            <person name="Costa de Oliveira A."/>
            <person name="Fuks G."/>
            <person name="Habara T."/>
            <person name="Haberer G."/>
            <person name="Han B."/>
            <person name="Harada E."/>
            <person name="Hiraki A.T."/>
            <person name="Hirochika H."/>
            <person name="Hoen D."/>
            <person name="Hokari H."/>
            <person name="Hosokawa S."/>
            <person name="Hsing Y."/>
            <person name="Ikawa H."/>
            <person name="Ikeo K."/>
            <person name="Imanishi T."/>
            <person name="Ito Y."/>
            <person name="Jaiswal P."/>
            <person name="Kanno M."/>
            <person name="Kawahara Y."/>
            <person name="Kawamura T."/>
            <person name="Kawashima H."/>
            <person name="Khurana J.P."/>
            <person name="Kikuchi S."/>
            <person name="Komatsu S."/>
            <person name="Koyanagi K.O."/>
            <person name="Kubooka H."/>
            <person name="Lieberherr D."/>
            <person name="Lin Y.C."/>
            <person name="Lonsdale D."/>
            <person name="Matsumoto T."/>
            <person name="Matsuya A."/>
            <person name="McCombie W.R."/>
            <person name="Messing J."/>
            <person name="Miyao A."/>
            <person name="Mulder N."/>
            <person name="Nagamura Y."/>
            <person name="Nam J."/>
            <person name="Namiki N."/>
            <person name="Numa H."/>
            <person name="Nurimoto S."/>
            <person name="O'donovan C."/>
            <person name="Ohyanagi H."/>
            <person name="Okido T."/>
            <person name="Oota S."/>
            <person name="Osato N."/>
            <person name="Palmer L.E."/>
            <person name="Quetier F."/>
            <person name="Raghuvanshi S."/>
            <person name="Saichi N."/>
            <person name="Sakai H."/>
            <person name="Sakai Y."/>
            <person name="Sakata K."/>
            <person name="Sakurai T."/>
            <person name="Sato F."/>
            <person name="Sato Y."/>
            <person name="Schoof H."/>
            <person name="Seki M."/>
            <person name="Shibata M."/>
            <person name="Shimizu Y."/>
            <person name="Shinozaki K."/>
            <person name="Shinso Y."/>
            <person name="Singh N.K."/>
            <person name="Smith-White B."/>
            <person name="Takeda J."/>
            <person name="Tanino M."/>
            <person name="Tatusova T."/>
            <person name="Thongjuea S."/>
            <person name="Todokoro F."/>
            <person name="Tsugane M."/>
            <person name="Tyagi A.K."/>
            <person name="Vanavichit A."/>
            <person name="Wang A."/>
            <person name="Wing R.A."/>
            <person name="Yamaguchi K."/>
            <person name="Yamamoto M."/>
            <person name="Yamamoto N."/>
            <person name="Yu Y."/>
            <person name="Zhang H."/>
            <person name="Zhao Q."/>
            <person name="Higo K."/>
            <person name="Burr B."/>
            <person name="Gojobori T."/>
            <person name="Sasaki T."/>
        </authorList>
    </citation>
    <scope>NUCLEOTIDE SEQUENCE</scope>
</reference>
<reference evidence="1" key="1">
    <citation type="journal article" date="2002" name="Nature">
        <title>The genome sequence and structure of rice chromosome 1.</title>
        <authorList>
            <person name="Sasaki T."/>
            <person name="Matsumoto T."/>
            <person name="Yamamoto K."/>
            <person name="Sakata K."/>
            <person name="Baba T."/>
            <person name="Katayose Y."/>
            <person name="Wu J."/>
            <person name="Niimura Y."/>
            <person name="Cheng Z."/>
            <person name="Nagamura Y."/>
            <person name="Antonio B.A."/>
            <person name="Kanamori H."/>
            <person name="Hosokawa S."/>
            <person name="Masukawa M."/>
            <person name="Arikawa K."/>
            <person name="Chiden Y."/>
            <person name="Hayashi M."/>
            <person name="Okamoto M."/>
            <person name="Ando T."/>
            <person name="Aoki H."/>
            <person name="Arita K."/>
            <person name="Hamada M."/>
            <person name="Harada C."/>
            <person name="Hijishita S."/>
            <person name="Honda M."/>
            <person name="Ichikawa Y."/>
            <person name="Idonuma A."/>
            <person name="Iijima M."/>
            <person name="Ikeda M."/>
            <person name="Ikeno M."/>
            <person name="Itoh S."/>
            <person name="Itoh T."/>
            <person name="Itoh Y."/>
            <person name="Itoh Y."/>
            <person name="Iwabuchi A."/>
            <person name="Kamiya K."/>
            <person name="Karasawa W."/>
            <person name="Katagiri S."/>
            <person name="Kikuta A."/>
            <person name="Kobayashi N."/>
            <person name="Kono I."/>
            <person name="Machita K."/>
            <person name="Maehara T."/>
            <person name="Mizuno H."/>
            <person name="Mizubayashi T."/>
            <person name="Mukai Y."/>
            <person name="Nagasaki H."/>
            <person name="Nakashima M."/>
            <person name="Nakama Y."/>
            <person name="Nakamichi Y."/>
            <person name="Nakamura M."/>
            <person name="Namiki N."/>
            <person name="Negishi M."/>
            <person name="Ohta I."/>
            <person name="Ono N."/>
            <person name="Saji S."/>
            <person name="Sakai K."/>
            <person name="Shibata M."/>
            <person name="Shimokawa T."/>
            <person name="Shomura A."/>
            <person name="Song J."/>
            <person name="Takazaki Y."/>
            <person name="Terasawa K."/>
            <person name="Tsuji K."/>
            <person name="Waki K."/>
            <person name="Yamagata H."/>
            <person name="Yamane H."/>
            <person name="Yoshiki S."/>
            <person name="Yoshihara R."/>
            <person name="Yukawa K."/>
            <person name="Zhong H."/>
            <person name="Iwama H."/>
            <person name="Endo T."/>
            <person name="Ito H."/>
            <person name="Hahn J.H."/>
            <person name="Kim H.I."/>
            <person name="Eun M.Y."/>
            <person name="Yano M."/>
            <person name="Jiang J."/>
            <person name="Gojobori T."/>
        </authorList>
    </citation>
    <scope>NUCLEOTIDE SEQUENCE</scope>
</reference>
<dbReference type="AlphaFoldDB" id="B7F318"/>
<reference evidence="2 3" key="2">
    <citation type="journal article" date="2005" name="Nature">
        <title>The map-based sequence of the rice genome.</title>
        <authorList>
            <consortium name="International rice genome sequencing project (IRGSP)"/>
            <person name="Matsumoto T."/>
            <person name="Wu J."/>
            <person name="Kanamori H."/>
            <person name="Katayose Y."/>
            <person name="Fujisawa M."/>
            <person name="Namiki N."/>
            <person name="Mizuno H."/>
            <person name="Yamamoto K."/>
            <person name="Antonio B.A."/>
            <person name="Baba T."/>
            <person name="Sakata K."/>
            <person name="Nagamura Y."/>
            <person name="Aoki H."/>
            <person name="Arikawa K."/>
            <person name="Arita K."/>
            <person name="Bito T."/>
            <person name="Chiden Y."/>
            <person name="Fujitsuka N."/>
            <person name="Fukunaka R."/>
            <person name="Hamada M."/>
            <person name="Harada C."/>
            <person name="Hayashi A."/>
            <person name="Hijishita S."/>
            <person name="Honda M."/>
            <person name="Hosokawa S."/>
            <person name="Ichikawa Y."/>
            <person name="Idonuma A."/>
            <person name="Iijima M."/>
            <person name="Ikeda M."/>
            <person name="Ikeno M."/>
            <person name="Ito K."/>
            <person name="Ito S."/>
            <person name="Ito T."/>
            <person name="Ito Y."/>
            <person name="Ito Y."/>
            <person name="Iwabuchi A."/>
            <person name="Kamiya K."/>
            <person name="Karasawa W."/>
            <person name="Kurita K."/>
            <person name="Katagiri S."/>
            <person name="Kikuta A."/>
            <person name="Kobayashi H."/>
            <person name="Kobayashi N."/>
            <person name="Machita K."/>
            <person name="Maehara T."/>
            <person name="Masukawa M."/>
            <person name="Mizubayashi T."/>
            <person name="Mukai Y."/>
            <person name="Nagasaki H."/>
            <person name="Nagata Y."/>
            <person name="Naito S."/>
            <person name="Nakashima M."/>
            <person name="Nakama Y."/>
            <person name="Nakamichi Y."/>
            <person name="Nakamura M."/>
            <person name="Meguro A."/>
            <person name="Negishi M."/>
            <person name="Ohta I."/>
            <person name="Ohta T."/>
            <person name="Okamoto M."/>
            <person name="Ono N."/>
            <person name="Saji S."/>
            <person name="Sakaguchi M."/>
            <person name="Sakai K."/>
            <person name="Shibata M."/>
            <person name="Shimokawa T."/>
            <person name="Song J."/>
            <person name="Takazaki Y."/>
            <person name="Terasawa K."/>
            <person name="Tsugane M."/>
            <person name="Tsuji K."/>
            <person name="Ueda S."/>
            <person name="Waki K."/>
            <person name="Yamagata H."/>
            <person name="Yamamoto M."/>
            <person name="Yamamoto S."/>
            <person name="Yamane H."/>
            <person name="Yoshiki S."/>
            <person name="Yoshihara R."/>
            <person name="Yukawa K."/>
            <person name="Zhong H."/>
            <person name="Yano M."/>
            <person name="Yuan Q."/>
            <person name="Ouyang S."/>
            <person name="Liu J."/>
            <person name="Jones K.M."/>
            <person name="Gansberger K."/>
            <person name="Moffat K."/>
            <person name="Hill J."/>
            <person name="Bera J."/>
            <person name="Fadrosh D."/>
            <person name="Jin S."/>
            <person name="Johri S."/>
            <person name="Kim M."/>
            <person name="Overton L."/>
            <person name="Reardon M."/>
            <person name="Tsitrin T."/>
            <person name="Vuong H."/>
            <person name="Weaver B."/>
            <person name="Ciecko A."/>
            <person name="Tallon L."/>
            <person name="Jackson J."/>
            <person name="Pai G."/>
            <person name="Aken S.V."/>
            <person name="Utterback T."/>
            <person name="Reidmuller S."/>
            <person name="Feldblyum T."/>
            <person name="Hsiao J."/>
            <person name="Zismann V."/>
            <person name="Iobst S."/>
            <person name="de Vazeille A.R."/>
            <person name="Buell C.R."/>
            <person name="Ying K."/>
            <person name="Li Y."/>
            <person name="Lu T."/>
            <person name="Huang Y."/>
            <person name="Zhao Q."/>
            <person name="Feng Q."/>
            <person name="Zhang L."/>
            <person name="Zhu J."/>
            <person name="Weng Q."/>
            <person name="Mu J."/>
            <person name="Lu Y."/>
            <person name="Fan D."/>
            <person name="Liu Y."/>
            <person name="Guan J."/>
            <person name="Zhang Y."/>
            <person name="Yu S."/>
            <person name="Liu X."/>
            <person name="Zhang Y."/>
            <person name="Hong G."/>
            <person name="Han B."/>
            <person name="Choisne N."/>
            <person name="Demange N."/>
            <person name="Orjeda G."/>
            <person name="Samain S."/>
            <person name="Cattolico L."/>
            <person name="Pelletier E."/>
            <person name="Couloux A."/>
            <person name="Segurens B."/>
            <person name="Wincker P."/>
            <person name="D'Hont A."/>
            <person name="Scarpelli C."/>
            <person name="Weissenbach J."/>
            <person name="Salanoubat M."/>
            <person name="Quetier F."/>
            <person name="Yu Y."/>
            <person name="Kim H.R."/>
            <person name="Rambo T."/>
            <person name="Currie J."/>
            <person name="Collura K."/>
            <person name="Luo M."/>
            <person name="Yang T."/>
            <person name="Ammiraju J.S.S."/>
            <person name="Engler F."/>
            <person name="Soderlund C."/>
            <person name="Wing R.A."/>
            <person name="Palmer L.E."/>
            <person name="de la Bastide M."/>
            <person name="Spiegel L."/>
            <person name="Nascimento L."/>
            <person name="Zutavern T."/>
            <person name="O'Shaughnessy A."/>
            <person name="Dike S."/>
            <person name="Dedhia N."/>
            <person name="Preston R."/>
            <person name="Balija V."/>
            <person name="McCombie W.R."/>
            <person name="Chow T."/>
            <person name="Chen H."/>
            <person name="Chung M."/>
            <person name="Chen C."/>
            <person name="Shaw J."/>
            <person name="Wu H."/>
            <person name="Hsiao K."/>
            <person name="Chao Y."/>
            <person name="Chu M."/>
            <person name="Cheng C."/>
            <person name="Hour A."/>
            <person name="Lee P."/>
            <person name="Lin S."/>
            <person name="Lin Y."/>
            <person name="Liou J."/>
            <person name="Liu S."/>
            <person name="Hsing Y."/>
            <person name="Raghuvanshi S."/>
            <person name="Mohanty A."/>
            <person name="Bharti A.K."/>
            <person name="Gaur A."/>
            <person name="Gupta V."/>
            <person name="Kumar D."/>
            <person name="Ravi V."/>
            <person name="Vij S."/>
            <person name="Kapur A."/>
            <person name="Khurana P."/>
            <person name="Khurana P."/>
            <person name="Khurana J.P."/>
            <person name="Tyagi A.K."/>
            <person name="Gaikwad K."/>
            <person name="Singh A."/>
            <person name="Dalal V."/>
            <person name="Srivastava S."/>
            <person name="Dixit A."/>
            <person name="Pal A.K."/>
            <person name="Ghazi I.A."/>
            <person name="Yadav M."/>
            <person name="Pandit A."/>
            <person name="Bhargava A."/>
            <person name="Sureshbabu K."/>
            <person name="Batra K."/>
            <person name="Sharma T.R."/>
            <person name="Mohapatra T."/>
            <person name="Singh N.K."/>
            <person name="Messing J."/>
            <person name="Nelson A.B."/>
            <person name="Fuks G."/>
            <person name="Kavchok S."/>
            <person name="Keizer G."/>
            <person name="Linton E."/>
            <person name="Llaca V."/>
            <person name="Song R."/>
            <person name="Tanyolac B."/>
            <person name="Young S."/>
            <person name="Ho-Il K."/>
            <person name="Hahn J.H."/>
            <person name="Sangsakoo G."/>
            <person name="Vanavichit A."/>
            <person name="de Mattos Luiz.A.T."/>
            <person name="Zimmer P.D."/>
            <person name="Malone G."/>
            <person name="Dellagostin O."/>
            <person name="de Oliveira A.C."/>
            <person name="Bevan M."/>
            <person name="Bancroft I."/>
            <person name="Minx P."/>
            <person name="Cordum H."/>
            <person name="Wilson R."/>
            <person name="Cheng Z."/>
            <person name="Jin W."/>
            <person name="Jiang J."/>
            <person name="Leong S.A."/>
            <person name="Iwama H."/>
            <person name="Gojobori T."/>
            <person name="Itoh T."/>
            <person name="Niimura Y."/>
            <person name="Fujii Y."/>
            <person name="Habara T."/>
            <person name="Sakai H."/>
            <person name="Sato Y."/>
            <person name="Wilson G."/>
            <person name="Kumar K."/>
            <person name="McCouch S."/>
            <person name="Juretic N."/>
            <person name="Hoen D."/>
            <person name="Wright S."/>
            <person name="Bruskiewich R."/>
            <person name="Bureau T."/>
            <person name="Miyao A."/>
            <person name="Hirochika H."/>
            <person name="Nishikawa T."/>
            <person name="Kadowaki K."/>
            <person name="Sugiura M."/>
            <person name="Burr B."/>
            <person name="Sasaki T."/>
        </authorList>
    </citation>
    <scope>NUCLEOTIDE SEQUENCE [LARGE SCALE GENOMIC DNA]</scope>
    <source>
        <strain evidence="3">cv. Nipponbare</strain>
    </source>
</reference>
<sequence length="64" mass="6798">MGRGRRRATAATTTAATTMTPMRRGRRLCEGGDGRRRAAGWRGRPAAAPVCGFLLFVECVFAGG</sequence>
<protein>
    <submittedName>
        <fullName evidence="2">Os01g0310600 protein</fullName>
    </submittedName>
</protein>